<dbReference type="RefSeq" id="XP_022312732.1">
    <property type="nucleotide sequence ID" value="XM_022457024.1"/>
</dbReference>
<feature type="compositionally biased region" description="Basic and acidic residues" evidence="1">
    <location>
        <begin position="10"/>
        <end position="21"/>
    </location>
</feature>
<dbReference type="GeneID" id="111117792"/>
<feature type="compositionally biased region" description="Polar residues" evidence="1">
    <location>
        <begin position="112"/>
        <end position="126"/>
    </location>
</feature>
<reference evidence="3" key="1">
    <citation type="submission" date="2025-08" db="UniProtKB">
        <authorList>
            <consortium name="RefSeq"/>
        </authorList>
    </citation>
    <scope>IDENTIFICATION</scope>
    <source>
        <tissue evidence="3">Whole sample</tissue>
    </source>
</reference>
<accession>A0A8B8CAF1</accession>
<sequence length="254" mass="28621">MTFRDGPEDDNSRQDGPELHHFRSSSLKQERFWTQQKWKECVEQYATGKLQLPLKRLKDGRIAYISPKLEEGKDCWKQKEEVCALQDEDVLSQPPVDGTSLKDRTWSHDNESTQNEDYGNGKNCQMSKEEVPSQRPVDDGETSVSTQNKGYENGEDCQMPEEECGAMPVLPVDDFPNVLANEYHPHSQASSTITNPGDFLNVLTNEPHPCSIASRSGQTKNPGEFLNVLTKESRPCSIASRHGQTKNLGDFFSV</sequence>
<dbReference type="KEGG" id="cvn:111117792"/>
<organism evidence="2 3">
    <name type="scientific">Crassostrea virginica</name>
    <name type="common">Eastern oyster</name>
    <dbReference type="NCBI Taxonomy" id="6565"/>
    <lineage>
        <taxon>Eukaryota</taxon>
        <taxon>Metazoa</taxon>
        <taxon>Spiralia</taxon>
        <taxon>Lophotrochozoa</taxon>
        <taxon>Mollusca</taxon>
        <taxon>Bivalvia</taxon>
        <taxon>Autobranchia</taxon>
        <taxon>Pteriomorphia</taxon>
        <taxon>Ostreida</taxon>
        <taxon>Ostreoidea</taxon>
        <taxon>Ostreidae</taxon>
        <taxon>Crassostrea</taxon>
    </lineage>
</organism>
<feature type="compositionally biased region" description="Basic and acidic residues" evidence="1">
    <location>
        <begin position="100"/>
        <end position="111"/>
    </location>
</feature>
<proteinExistence type="predicted"/>
<dbReference type="Proteomes" id="UP000694844">
    <property type="component" value="Chromosome 10"/>
</dbReference>
<evidence type="ECO:0000256" key="1">
    <source>
        <dbReference type="SAM" id="MobiDB-lite"/>
    </source>
</evidence>
<dbReference type="AlphaFoldDB" id="A0A8B8CAF1"/>
<evidence type="ECO:0000313" key="3">
    <source>
        <dbReference type="RefSeq" id="XP_022312732.1"/>
    </source>
</evidence>
<protein>
    <submittedName>
        <fullName evidence="3">Uncharacterized protein LOC111117792</fullName>
    </submittedName>
</protein>
<keyword evidence="2" id="KW-1185">Reference proteome</keyword>
<evidence type="ECO:0000313" key="2">
    <source>
        <dbReference type="Proteomes" id="UP000694844"/>
    </source>
</evidence>
<feature type="region of interest" description="Disordered" evidence="1">
    <location>
        <begin position="87"/>
        <end position="159"/>
    </location>
</feature>
<gene>
    <name evidence="3" type="primary">LOC111117792</name>
</gene>
<name>A0A8B8CAF1_CRAVI</name>
<feature type="region of interest" description="Disordered" evidence="1">
    <location>
        <begin position="1"/>
        <end position="26"/>
    </location>
</feature>
<dbReference type="OrthoDB" id="5988746at2759"/>
<feature type="compositionally biased region" description="Basic and acidic residues" evidence="1">
    <location>
        <begin position="127"/>
        <end position="138"/>
    </location>
</feature>